<dbReference type="OrthoDB" id="1050628at2759"/>
<dbReference type="SUPFAM" id="SSF52540">
    <property type="entry name" value="P-loop containing nucleoside triphosphate hydrolases"/>
    <property type="match status" value="1"/>
</dbReference>
<dbReference type="GO" id="GO:0043531">
    <property type="term" value="F:ADP binding"/>
    <property type="evidence" value="ECO:0007669"/>
    <property type="project" value="InterPro"/>
</dbReference>
<evidence type="ECO:0000259" key="3">
    <source>
        <dbReference type="Pfam" id="PF00931"/>
    </source>
</evidence>
<dbReference type="PANTHER" id="PTHR23155">
    <property type="entry name" value="DISEASE RESISTANCE PROTEIN RP"/>
    <property type="match status" value="1"/>
</dbReference>
<dbReference type="GO" id="GO:0002758">
    <property type="term" value="P:innate immune response-activating signaling pathway"/>
    <property type="evidence" value="ECO:0007669"/>
    <property type="project" value="UniProtKB-ARBA"/>
</dbReference>
<keyword evidence="2" id="KW-0611">Plant defense</keyword>
<evidence type="ECO:0000313" key="7">
    <source>
        <dbReference type="Proteomes" id="UP000623129"/>
    </source>
</evidence>
<accession>A0A833VGG5</accession>
<dbReference type="InterPro" id="IPR027417">
    <property type="entry name" value="P-loop_NTPase"/>
</dbReference>
<comment type="caution">
    <text evidence="6">The sequence shown here is derived from an EMBL/GenBank/DDBJ whole genome shotgun (WGS) entry which is preliminary data.</text>
</comment>
<evidence type="ECO:0000313" key="6">
    <source>
        <dbReference type="EMBL" id="KAF3325245.1"/>
    </source>
</evidence>
<dbReference type="Pfam" id="PF23559">
    <property type="entry name" value="WHD_DRP"/>
    <property type="match status" value="1"/>
</dbReference>
<dbReference type="InterPro" id="IPR036388">
    <property type="entry name" value="WH-like_DNA-bd_sf"/>
</dbReference>
<dbReference type="Gene3D" id="3.40.50.300">
    <property type="entry name" value="P-loop containing nucleotide triphosphate hydrolases"/>
    <property type="match status" value="1"/>
</dbReference>
<dbReference type="InterPro" id="IPR002182">
    <property type="entry name" value="NB-ARC"/>
</dbReference>
<dbReference type="InterPro" id="IPR058922">
    <property type="entry name" value="WHD_DRP"/>
</dbReference>
<evidence type="ECO:0000259" key="4">
    <source>
        <dbReference type="Pfam" id="PF23559"/>
    </source>
</evidence>
<dbReference type="Proteomes" id="UP000623129">
    <property type="component" value="Unassembled WGS sequence"/>
</dbReference>
<dbReference type="InterPro" id="IPR032675">
    <property type="entry name" value="LRR_dom_sf"/>
</dbReference>
<dbReference type="SUPFAM" id="SSF52058">
    <property type="entry name" value="L domain-like"/>
    <property type="match status" value="1"/>
</dbReference>
<sequence length="849" mass="96694">MGGIGKSTLAKKIFNDRRIEDEFQLKIWVCVPKEVKGEEVLKCVIRGAGGEPGYTNKRSELVPILERHVNGKKFFLVLDDVWAESRAVWDDLLRAPMSSGAHGSRLLVTSRDERVANGMRATKSHRVEKLSDEDGWSLLIKQVLPNGIESEIEDHREIGMQIVEKCDGLPLAIKSIGGVLCTKGNLRENWQAILRSNVWSMDGLPGDVHRAIYLSYEDLPPPLKQCFIFCSLFPEDFEFNKTDLIYRWLAEGFLHDKEDFWELGNEYYTELLQRNILEDTNKYHNQVECKMHDLLWSFTCQLGKGENCSGGQTVSRFEGSMKVRRLSIKGTEVNIEVIKKEKGLRTLIYFEPEIALDDLCKSFSNLRIIDLGSSHSNLSSLPDSLCDLVHLRYLDISNTELVKIPNSIGNLRNLVYFCCYGCQELSHVPPSIGNLRELRYLNFRNTKVEAIPMELSNLEKLSHLFGFVPYKNSLEGFSSLDGLESLSKLIDLLLEGLDRVSDRTIAERANLRSKNLLLVLNLEYTSLSSEEQLSQTDEKKISTEDVLNELCPPRFVKVVVIDGYFGRRLPNWLNLGAVALPNLRDIGILECACFEVLPMLGQLPNLHRLKIRGAYSVERVGEEFMQGDTKSKDPIVHTISGSARPAFPKLNELIFEEMPNWKEWHWNKGQPAMPKLKELCIEACPELRSLPEGLLLYATSLEFLQIIHADKLITVENIPSIKDIRVLRNPNLARISNLPNISNISIDHCPNLKAVMNPKALQTMRLCDYKMKLLPDYLTTTMSRKLIIRCDEELLLNIANQGESDSEWHKFKHISKVKVSTKDESLHATYQKTPFSFTTNVNANRVQMT</sequence>
<dbReference type="Pfam" id="PF23598">
    <property type="entry name" value="LRR_14"/>
    <property type="match status" value="1"/>
</dbReference>
<dbReference type="GO" id="GO:0042742">
    <property type="term" value="P:defense response to bacterium"/>
    <property type="evidence" value="ECO:0007669"/>
    <property type="project" value="UniProtKB-ARBA"/>
</dbReference>
<dbReference type="AlphaFoldDB" id="A0A833VGG5"/>
<proteinExistence type="predicted"/>
<dbReference type="Gene3D" id="1.10.8.430">
    <property type="entry name" value="Helical domain of apoptotic protease-activating factors"/>
    <property type="match status" value="1"/>
</dbReference>
<evidence type="ECO:0000256" key="1">
    <source>
        <dbReference type="ARBA" id="ARBA00022737"/>
    </source>
</evidence>
<keyword evidence="7" id="KW-1185">Reference proteome</keyword>
<evidence type="ECO:0000259" key="5">
    <source>
        <dbReference type="Pfam" id="PF23598"/>
    </source>
</evidence>
<dbReference type="InterPro" id="IPR044974">
    <property type="entry name" value="Disease_R_plants"/>
</dbReference>
<dbReference type="FunFam" id="1.10.10.10:FF:000322">
    <property type="entry name" value="Probable disease resistance protein At1g63360"/>
    <property type="match status" value="1"/>
</dbReference>
<dbReference type="Gene3D" id="3.80.10.10">
    <property type="entry name" value="Ribonuclease Inhibitor"/>
    <property type="match status" value="2"/>
</dbReference>
<dbReference type="InterPro" id="IPR055414">
    <property type="entry name" value="LRR_R13L4/SHOC2-like"/>
</dbReference>
<name>A0A833VGG5_9POAL</name>
<feature type="domain" description="NB-ARC" evidence="3">
    <location>
        <begin position="1"/>
        <end position="146"/>
    </location>
</feature>
<dbReference type="GO" id="GO:0009626">
    <property type="term" value="P:plant-type hypersensitive response"/>
    <property type="evidence" value="ECO:0007669"/>
    <property type="project" value="UniProtKB-ARBA"/>
</dbReference>
<dbReference type="Gene3D" id="1.10.10.10">
    <property type="entry name" value="Winged helix-like DNA-binding domain superfamily/Winged helix DNA-binding domain"/>
    <property type="match status" value="1"/>
</dbReference>
<evidence type="ECO:0000256" key="2">
    <source>
        <dbReference type="ARBA" id="ARBA00022821"/>
    </source>
</evidence>
<protein>
    <submittedName>
        <fullName evidence="6">Disease resistance RPP13-like protein 1</fullName>
    </submittedName>
</protein>
<dbReference type="PRINTS" id="PR00364">
    <property type="entry name" value="DISEASERSIST"/>
</dbReference>
<dbReference type="PANTHER" id="PTHR23155:SF1211">
    <property type="entry name" value="OS09G0313500 PROTEIN"/>
    <property type="match status" value="1"/>
</dbReference>
<dbReference type="Pfam" id="PF00931">
    <property type="entry name" value="NB-ARC"/>
    <property type="match status" value="1"/>
</dbReference>
<gene>
    <name evidence="6" type="ORF">FCM35_KLT10316</name>
</gene>
<reference evidence="6" key="1">
    <citation type="submission" date="2020-01" db="EMBL/GenBank/DDBJ databases">
        <title>Genome sequence of Kobresia littledalei, the first chromosome-level genome in the family Cyperaceae.</title>
        <authorList>
            <person name="Qu G."/>
        </authorList>
    </citation>
    <scope>NUCLEOTIDE SEQUENCE</scope>
    <source>
        <strain evidence="6">C.B.Clarke</strain>
        <tissue evidence="6">Leaf</tissue>
    </source>
</reference>
<dbReference type="EMBL" id="SWLB01000020">
    <property type="protein sequence ID" value="KAF3325245.1"/>
    <property type="molecule type" value="Genomic_DNA"/>
</dbReference>
<dbReference type="InterPro" id="IPR042197">
    <property type="entry name" value="Apaf_helical"/>
</dbReference>
<organism evidence="6 7">
    <name type="scientific">Carex littledalei</name>
    <dbReference type="NCBI Taxonomy" id="544730"/>
    <lineage>
        <taxon>Eukaryota</taxon>
        <taxon>Viridiplantae</taxon>
        <taxon>Streptophyta</taxon>
        <taxon>Embryophyta</taxon>
        <taxon>Tracheophyta</taxon>
        <taxon>Spermatophyta</taxon>
        <taxon>Magnoliopsida</taxon>
        <taxon>Liliopsida</taxon>
        <taxon>Poales</taxon>
        <taxon>Cyperaceae</taxon>
        <taxon>Cyperoideae</taxon>
        <taxon>Cariceae</taxon>
        <taxon>Carex</taxon>
        <taxon>Carex subgen. Euthyceras</taxon>
    </lineage>
</organism>
<keyword evidence="1" id="KW-0677">Repeat</keyword>
<feature type="domain" description="Disease resistance R13L4/SHOC-2-like LRR" evidence="5">
    <location>
        <begin position="344"/>
        <end position="727"/>
    </location>
</feature>
<feature type="domain" description="Disease resistance protein winged helix" evidence="4">
    <location>
        <begin position="232"/>
        <end position="296"/>
    </location>
</feature>